<dbReference type="PANTHER" id="PTHR24286:SF24">
    <property type="entry name" value="LANOSTEROL 14-ALPHA DEMETHYLASE"/>
    <property type="match status" value="1"/>
</dbReference>
<dbReference type="GO" id="GO:0016125">
    <property type="term" value="P:sterol metabolic process"/>
    <property type="evidence" value="ECO:0007669"/>
    <property type="project" value="TreeGrafter"/>
</dbReference>
<dbReference type="EMBL" id="SOPW01000013">
    <property type="protein sequence ID" value="TFB18532.1"/>
    <property type="molecule type" value="Genomic_DNA"/>
</dbReference>
<gene>
    <name evidence="8" type="ORF">E3U55_12130</name>
</gene>
<dbReference type="GO" id="GO:0016705">
    <property type="term" value="F:oxidoreductase activity, acting on paired donors, with incorporation or reduction of molecular oxygen"/>
    <property type="evidence" value="ECO:0007669"/>
    <property type="project" value="InterPro"/>
</dbReference>
<keyword evidence="5" id="KW-0560">Oxidoreductase</keyword>
<evidence type="ECO:0000256" key="5">
    <source>
        <dbReference type="ARBA" id="ARBA00023002"/>
    </source>
</evidence>
<dbReference type="SUPFAM" id="SSF48264">
    <property type="entry name" value="Cytochrome P450"/>
    <property type="match status" value="1"/>
</dbReference>
<evidence type="ECO:0000256" key="4">
    <source>
        <dbReference type="ARBA" id="ARBA00022723"/>
    </source>
</evidence>
<dbReference type="PANTHER" id="PTHR24286">
    <property type="entry name" value="CYTOCHROME P450 26"/>
    <property type="match status" value="1"/>
</dbReference>
<evidence type="ECO:0000256" key="6">
    <source>
        <dbReference type="ARBA" id="ARBA00023004"/>
    </source>
</evidence>
<keyword evidence="4" id="KW-0479">Metal-binding</keyword>
<evidence type="ECO:0000256" key="3">
    <source>
        <dbReference type="ARBA" id="ARBA00022617"/>
    </source>
</evidence>
<proteinExistence type="inferred from homology"/>
<dbReference type="InterPro" id="IPR036396">
    <property type="entry name" value="Cyt_P450_sf"/>
</dbReference>
<keyword evidence="6" id="KW-0408">Iron</keyword>
<reference evidence="8 9" key="1">
    <citation type="submission" date="2019-03" db="EMBL/GenBank/DDBJ databases">
        <authorList>
            <person name="He R.-H."/>
        </authorList>
    </citation>
    <scope>NUCLEOTIDE SEQUENCE [LARGE SCALE GENOMIC DNA]</scope>
    <source>
        <strain evidence="9">SH 714</strain>
    </source>
</reference>
<protein>
    <submittedName>
        <fullName evidence="8">Cytochrome P450</fullName>
    </submittedName>
</protein>
<dbReference type="CDD" id="cd11067">
    <property type="entry name" value="CYP152"/>
    <property type="match status" value="1"/>
</dbReference>
<dbReference type="InterPro" id="IPR001128">
    <property type="entry name" value="Cyt_P450"/>
</dbReference>
<evidence type="ECO:0000256" key="7">
    <source>
        <dbReference type="ARBA" id="ARBA00023033"/>
    </source>
</evidence>
<comment type="similarity">
    <text evidence="2">Belongs to the cytochrome P450 family.</text>
</comment>
<keyword evidence="7" id="KW-0503">Monooxygenase</keyword>
<evidence type="ECO:0000256" key="2">
    <source>
        <dbReference type="ARBA" id="ARBA00010617"/>
    </source>
</evidence>
<sequence>MSEHEQNMPKEGGVDHTLDLLNEGYYFILNRKNKFDSRVLETRLLGEKAICLVGKQEAELFYNEDYFTRVEAAPNRVKKTLLGEGGVQGLDGEEHRHRKAMFMNLMTKDSLDEISRLTREEWDHAIEANTQEELNVYDEAKRVLTRVALRWTGVPFKDEDVDQWASELGDMFEKASKVGPKHWKSRRSRSKVEDWIEDLIKDVRDDAIQVEQSRALYVFSNHRDLEGKFLDKHVAAVEIINLLRPIVAIAVFIDFVALSIQQFPEEAKKLKAGSAEDLQNYTQEVRRYFPFFPAAIARVKKNFTWQGYDFKENTLTLLDLYGTNQDPDLWHFPDNFTPKRFKEWQGSPFDFIPQGGGEFDIGHRCAGEWITIEIMKETLDYFINQISYKFPQQDLSYSMNDIPALPKSRVKIKHVEKIK</sequence>
<dbReference type="GO" id="GO:0005506">
    <property type="term" value="F:iron ion binding"/>
    <property type="evidence" value="ECO:0007669"/>
    <property type="project" value="InterPro"/>
</dbReference>
<keyword evidence="3" id="KW-0349">Heme</keyword>
<evidence type="ECO:0000256" key="1">
    <source>
        <dbReference type="ARBA" id="ARBA00001971"/>
    </source>
</evidence>
<evidence type="ECO:0000313" key="9">
    <source>
        <dbReference type="Proteomes" id="UP000297975"/>
    </source>
</evidence>
<dbReference type="GO" id="GO:0020037">
    <property type="term" value="F:heme binding"/>
    <property type="evidence" value="ECO:0007669"/>
    <property type="project" value="InterPro"/>
</dbReference>
<keyword evidence="9" id="KW-1185">Reference proteome</keyword>
<dbReference type="RefSeq" id="WP_134340737.1">
    <property type="nucleotide sequence ID" value="NZ_SOPW01000013.1"/>
</dbReference>
<comment type="caution">
    <text evidence="8">The sequence shown here is derived from an EMBL/GenBank/DDBJ whole genome shotgun (WGS) entry which is preliminary data.</text>
</comment>
<accession>A0A4Y8IFA3</accession>
<dbReference type="Gene3D" id="1.10.630.10">
    <property type="entry name" value="Cytochrome P450"/>
    <property type="match status" value="1"/>
</dbReference>
<comment type="cofactor">
    <cofactor evidence="1">
        <name>heme</name>
        <dbReference type="ChEBI" id="CHEBI:30413"/>
    </cofactor>
</comment>
<dbReference type="Proteomes" id="UP000297975">
    <property type="component" value="Unassembled WGS sequence"/>
</dbReference>
<dbReference type="GO" id="GO:0004497">
    <property type="term" value="F:monooxygenase activity"/>
    <property type="evidence" value="ECO:0007669"/>
    <property type="project" value="UniProtKB-KW"/>
</dbReference>
<dbReference type="Pfam" id="PF00067">
    <property type="entry name" value="p450"/>
    <property type="match status" value="1"/>
</dbReference>
<dbReference type="OrthoDB" id="9764248at2"/>
<dbReference type="AlphaFoldDB" id="A0A4Y8IFA3"/>
<name>A0A4Y8IFA3_9BACI</name>
<organism evidence="8 9">
    <name type="scientific">Filobacillus milosensis</name>
    <dbReference type="NCBI Taxonomy" id="94137"/>
    <lineage>
        <taxon>Bacteria</taxon>
        <taxon>Bacillati</taxon>
        <taxon>Bacillota</taxon>
        <taxon>Bacilli</taxon>
        <taxon>Bacillales</taxon>
        <taxon>Bacillaceae</taxon>
        <taxon>Filobacillus</taxon>
    </lineage>
</organism>
<evidence type="ECO:0000313" key="8">
    <source>
        <dbReference type="EMBL" id="TFB18532.1"/>
    </source>
</evidence>